<reference evidence="1 2" key="1">
    <citation type="journal article" date="2022" name="New Phytol.">
        <title>Ecological generalism drives hyperdiversity of secondary metabolite gene clusters in xylarialean endophytes.</title>
        <authorList>
            <person name="Franco M.E.E."/>
            <person name="Wisecaver J.H."/>
            <person name="Arnold A.E."/>
            <person name="Ju Y.M."/>
            <person name="Slot J.C."/>
            <person name="Ahrendt S."/>
            <person name="Moore L.P."/>
            <person name="Eastman K.E."/>
            <person name="Scott K."/>
            <person name="Konkel Z."/>
            <person name="Mondo S.J."/>
            <person name="Kuo A."/>
            <person name="Hayes R.D."/>
            <person name="Haridas S."/>
            <person name="Andreopoulos B."/>
            <person name="Riley R."/>
            <person name="LaButti K."/>
            <person name="Pangilinan J."/>
            <person name="Lipzen A."/>
            <person name="Amirebrahimi M."/>
            <person name="Yan J."/>
            <person name="Adam C."/>
            <person name="Keymanesh K."/>
            <person name="Ng V."/>
            <person name="Louie K."/>
            <person name="Northen T."/>
            <person name="Drula E."/>
            <person name="Henrissat B."/>
            <person name="Hsieh H.M."/>
            <person name="Youens-Clark K."/>
            <person name="Lutzoni F."/>
            <person name="Miadlikowska J."/>
            <person name="Eastwood D.C."/>
            <person name="Hamelin R.C."/>
            <person name="Grigoriev I.V."/>
            <person name="U'Ren J.M."/>
        </authorList>
    </citation>
    <scope>NUCLEOTIDE SEQUENCE [LARGE SCALE GENOMIC DNA]</scope>
    <source>
        <strain evidence="1 2">ER1909</strain>
    </source>
</reference>
<evidence type="ECO:0000313" key="2">
    <source>
        <dbReference type="Proteomes" id="UP001497680"/>
    </source>
</evidence>
<keyword evidence="2" id="KW-1185">Reference proteome</keyword>
<accession>A0ACC0D102</accession>
<evidence type="ECO:0000313" key="1">
    <source>
        <dbReference type="EMBL" id="KAI6086217.1"/>
    </source>
</evidence>
<gene>
    <name evidence="1" type="ORF">F4821DRAFT_260108</name>
</gene>
<comment type="caution">
    <text evidence="1">The sequence shown here is derived from an EMBL/GenBank/DDBJ whole genome shotgun (WGS) entry which is preliminary data.</text>
</comment>
<proteinExistence type="predicted"/>
<dbReference type="Proteomes" id="UP001497680">
    <property type="component" value="Unassembled WGS sequence"/>
</dbReference>
<protein>
    <submittedName>
        <fullName evidence="1">Uncharacterized protein</fullName>
    </submittedName>
</protein>
<dbReference type="EMBL" id="MU394317">
    <property type="protein sequence ID" value="KAI6086217.1"/>
    <property type="molecule type" value="Genomic_DNA"/>
</dbReference>
<sequence length="372" mass="41925">MFPRDNISASARAEAPVSSAEIIGIVALYLILCTGFTFARIWTRLFVHQHFWWDDWAMLVAWFGIVLFSIWQLIMMHCGAGVNVWEVPKDDLEMFKKLFLEVQMIARISIFFARLAILLLYIRIFFPVGTSRSAFWWLIHAVIWLNLLYTVSFILATTLQCVPQHLPWGNSCVDQWSILVMAALINVITDIAVMVIPIASIFKLHMARKKKWTIWALFAFGALAPLLSIARLVYQVTVGKGENITVIYAVVPILASGEQTVSMVAGSAPVVSASVVRLLWRKRTASAAQNQTTPQRFWPGGRDSQDRPIKKGSRGTPDPFPIPDDTWMDSTEVLHSGINARQGDGDDEQCWEMTPKAVNIVSRMAFHETSDI</sequence>
<organism evidence="1 2">
    <name type="scientific">Hypoxylon rubiginosum</name>
    <dbReference type="NCBI Taxonomy" id="110542"/>
    <lineage>
        <taxon>Eukaryota</taxon>
        <taxon>Fungi</taxon>
        <taxon>Dikarya</taxon>
        <taxon>Ascomycota</taxon>
        <taxon>Pezizomycotina</taxon>
        <taxon>Sordariomycetes</taxon>
        <taxon>Xylariomycetidae</taxon>
        <taxon>Xylariales</taxon>
        <taxon>Hypoxylaceae</taxon>
        <taxon>Hypoxylon</taxon>
    </lineage>
</organism>
<name>A0ACC0D102_9PEZI</name>